<feature type="modified residue" description="4-aspartylphosphate" evidence="1">
    <location>
        <position position="70"/>
    </location>
</feature>
<dbReference type="AlphaFoldDB" id="A0A495E882"/>
<dbReference type="PROSITE" id="PS50110">
    <property type="entry name" value="RESPONSE_REGULATORY"/>
    <property type="match status" value="1"/>
</dbReference>
<dbReference type="SUPFAM" id="SSF52172">
    <property type="entry name" value="CheY-like"/>
    <property type="match status" value="1"/>
</dbReference>
<dbReference type="Gene3D" id="3.40.50.2300">
    <property type="match status" value="1"/>
</dbReference>
<dbReference type="InterPro" id="IPR001789">
    <property type="entry name" value="Sig_transdc_resp-reg_receiver"/>
</dbReference>
<organism evidence="3 4">
    <name type="scientific">Maribacter vaceletii</name>
    <dbReference type="NCBI Taxonomy" id="1206816"/>
    <lineage>
        <taxon>Bacteria</taxon>
        <taxon>Pseudomonadati</taxon>
        <taxon>Bacteroidota</taxon>
        <taxon>Flavobacteriia</taxon>
        <taxon>Flavobacteriales</taxon>
        <taxon>Flavobacteriaceae</taxon>
        <taxon>Maribacter</taxon>
    </lineage>
</organism>
<gene>
    <name evidence="3" type="ORF">CLV91_1870</name>
</gene>
<dbReference type="InterPro" id="IPR011006">
    <property type="entry name" value="CheY-like_superfamily"/>
</dbReference>
<dbReference type="SMART" id="SM00448">
    <property type="entry name" value="REC"/>
    <property type="match status" value="1"/>
</dbReference>
<evidence type="ECO:0000256" key="1">
    <source>
        <dbReference type="PROSITE-ProRule" id="PRU00169"/>
    </source>
</evidence>
<proteinExistence type="predicted"/>
<evidence type="ECO:0000313" key="3">
    <source>
        <dbReference type="EMBL" id="RKR13155.1"/>
    </source>
</evidence>
<dbReference type="PANTHER" id="PTHR44520:SF2">
    <property type="entry name" value="RESPONSE REGULATOR RCP1"/>
    <property type="match status" value="1"/>
</dbReference>
<name>A0A495E882_9FLAO</name>
<keyword evidence="1" id="KW-0597">Phosphoprotein</keyword>
<evidence type="ECO:0000313" key="4">
    <source>
        <dbReference type="Proteomes" id="UP000269412"/>
    </source>
</evidence>
<sequence>MSNFSHLNSILLIDDDESSNFLNTIFINKLNVDIDVHSTLNGQEGLDFIMNKGDFEGDDKLATPCMIMLDINMPLMNGWQFMEKYDEIVPEEIKKDIFIVLVTISDSAEDKRKAKENPYINEYIQKPLSDIKFKKLINKHFKEVAA</sequence>
<feature type="domain" description="Response regulatory" evidence="2">
    <location>
        <begin position="9"/>
        <end position="141"/>
    </location>
</feature>
<dbReference type="GO" id="GO:0000160">
    <property type="term" value="P:phosphorelay signal transduction system"/>
    <property type="evidence" value="ECO:0007669"/>
    <property type="project" value="InterPro"/>
</dbReference>
<dbReference type="OrthoDB" id="673128at2"/>
<accession>A0A495E882</accession>
<keyword evidence="4" id="KW-1185">Reference proteome</keyword>
<reference evidence="3 4" key="1">
    <citation type="submission" date="2018-10" db="EMBL/GenBank/DDBJ databases">
        <title>Genomic Encyclopedia of Archaeal and Bacterial Type Strains, Phase II (KMG-II): from individual species to whole genera.</title>
        <authorList>
            <person name="Goeker M."/>
        </authorList>
    </citation>
    <scope>NUCLEOTIDE SEQUENCE [LARGE SCALE GENOMIC DNA]</scope>
    <source>
        <strain evidence="3 4">DSM 25230</strain>
    </source>
</reference>
<protein>
    <submittedName>
        <fullName evidence="3">Response regulator receiver domain-containing protein</fullName>
    </submittedName>
</protein>
<dbReference type="EMBL" id="RBIQ01000008">
    <property type="protein sequence ID" value="RKR13155.1"/>
    <property type="molecule type" value="Genomic_DNA"/>
</dbReference>
<dbReference type="RefSeq" id="WP_121066789.1">
    <property type="nucleotide sequence ID" value="NZ_RBIQ01000008.1"/>
</dbReference>
<dbReference type="InterPro" id="IPR052893">
    <property type="entry name" value="TCS_response_regulator"/>
</dbReference>
<evidence type="ECO:0000259" key="2">
    <source>
        <dbReference type="PROSITE" id="PS50110"/>
    </source>
</evidence>
<dbReference type="Proteomes" id="UP000269412">
    <property type="component" value="Unassembled WGS sequence"/>
</dbReference>
<comment type="caution">
    <text evidence="3">The sequence shown here is derived from an EMBL/GenBank/DDBJ whole genome shotgun (WGS) entry which is preliminary data.</text>
</comment>
<dbReference type="PANTHER" id="PTHR44520">
    <property type="entry name" value="RESPONSE REGULATOR RCP1-RELATED"/>
    <property type="match status" value="1"/>
</dbReference>
<dbReference type="Pfam" id="PF00072">
    <property type="entry name" value="Response_reg"/>
    <property type="match status" value="1"/>
</dbReference>